<keyword evidence="7 13" id="KW-0627">Porphyrin biosynthesis</keyword>
<dbReference type="HOGENOM" id="CLU_035731_0_0_2"/>
<comment type="subunit">
    <text evidence="13">Homooctamer.</text>
</comment>
<dbReference type="Gene3D" id="3.20.20.70">
    <property type="entry name" value="Aldolase class I"/>
    <property type="match status" value="1"/>
</dbReference>
<dbReference type="GO" id="GO:0006782">
    <property type="term" value="P:protoporphyrinogen IX biosynthetic process"/>
    <property type="evidence" value="ECO:0007669"/>
    <property type="project" value="UniProtKB-UniPathway"/>
</dbReference>
<protein>
    <recommendedName>
        <fullName evidence="4 13">Delta-aminolevulinic acid dehydratase</fullName>
        <ecNumber evidence="3 13">4.2.1.24</ecNumber>
    </recommendedName>
</protein>
<comment type="similarity">
    <text evidence="2 14">Belongs to the ALAD family.</text>
</comment>
<evidence type="ECO:0000313" key="16">
    <source>
        <dbReference type="Proteomes" id="UP000002613"/>
    </source>
</evidence>
<dbReference type="InterPro" id="IPR001731">
    <property type="entry name" value="ALAD"/>
</dbReference>
<keyword evidence="12" id="KW-0460">Magnesium</keyword>
<gene>
    <name evidence="15" type="ordered locus">Ferp_1769</name>
</gene>
<keyword evidence="11" id="KW-0479">Metal-binding</keyword>
<evidence type="ECO:0000313" key="15">
    <source>
        <dbReference type="EMBL" id="ADC65912.1"/>
    </source>
</evidence>
<feature type="binding site" evidence="10">
    <location>
        <position position="216"/>
    </location>
    <ligand>
        <name>5-aminolevulinate</name>
        <dbReference type="ChEBI" id="CHEBI:356416"/>
        <label>1</label>
    </ligand>
</feature>
<feature type="active site" description="Schiff-base intermediate with substrate" evidence="9">
    <location>
        <position position="194"/>
    </location>
</feature>
<evidence type="ECO:0000256" key="8">
    <source>
        <dbReference type="ARBA" id="ARBA00047651"/>
    </source>
</evidence>
<evidence type="ECO:0000256" key="14">
    <source>
        <dbReference type="RuleBase" id="RU004161"/>
    </source>
</evidence>
<dbReference type="GO" id="GO:0004655">
    <property type="term" value="F:porphobilinogen synthase activity"/>
    <property type="evidence" value="ECO:0007669"/>
    <property type="project" value="UniProtKB-EC"/>
</dbReference>
<dbReference type="EMBL" id="CP001899">
    <property type="protein sequence ID" value="ADC65912.1"/>
    <property type="molecule type" value="Genomic_DNA"/>
</dbReference>
<dbReference type="PANTHER" id="PTHR11458:SF0">
    <property type="entry name" value="DELTA-AMINOLEVULINIC ACID DEHYDRATASE"/>
    <property type="match status" value="1"/>
</dbReference>
<evidence type="ECO:0000256" key="11">
    <source>
        <dbReference type="PIRSR" id="PIRSR001415-3"/>
    </source>
</evidence>
<dbReference type="SMART" id="SM01004">
    <property type="entry name" value="ALAD"/>
    <property type="match status" value="1"/>
</dbReference>
<reference evidence="15 16" key="2">
    <citation type="journal article" date="2011" name="Stand. Genomic Sci.">
        <title>Complete genome sequence of Ferroglobus placidus AEDII12DO.</title>
        <authorList>
            <person name="Anderson I."/>
            <person name="Risso C."/>
            <person name="Holmes D."/>
            <person name="Lucas S."/>
            <person name="Copeland A."/>
            <person name="Lapidus A."/>
            <person name="Cheng J.F."/>
            <person name="Bruce D."/>
            <person name="Goodwin L."/>
            <person name="Pitluck S."/>
            <person name="Saunders E."/>
            <person name="Brettin T."/>
            <person name="Detter J.C."/>
            <person name="Han C."/>
            <person name="Tapia R."/>
            <person name="Larimer F."/>
            <person name="Land M."/>
            <person name="Hauser L."/>
            <person name="Woyke T."/>
            <person name="Lovley D."/>
            <person name="Kyrpides N."/>
            <person name="Ivanova N."/>
        </authorList>
    </citation>
    <scope>NUCLEOTIDE SEQUENCE [LARGE SCALE GENOMIC DNA]</scope>
    <source>
        <strain evidence="16">DSM 10642 / AEDII12DO</strain>
    </source>
</reference>
<feature type="binding site" evidence="11">
    <location>
        <position position="121"/>
    </location>
    <ligand>
        <name>Zn(2+)</name>
        <dbReference type="ChEBI" id="CHEBI:29105"/>
        <note>catalytic</note>
    </ligand>
</feature>
<feature type="binding site" evidence="10">
    <location>
        <position position="204"/>
    </location>
    <ligand>
        <name>5-aminolevulinate</name>
        <dbReference type="ChEBI" id="CHEBI:356416"/>
        <label>1</label>
    </ligand>
</feature>
<evidence type="ECO:0000256" key="2">
    <source>
        <dbReference type="ARBA" id="ARBA00008055"/>
    </source>
</evidence>
<dbReference type="STRING" id="589924.Ferp_1769"/>
<dbReference type="Pfam" id="PF00490">
    <property type="entry name" value="ALAD"/>
    <property type="match status" value="1"/>
</dbReference>
<evidence type="ECO:0000256" key="5">
    <source>
        <dbReference type="ARBA" id="ARBA00023133"/>
    </source>
</evidence>
<reference evidence="16" key="1">
    <citation type="submission" date="2010-02" db="EMBL/GenBank/DDBJ databases">
        <title>Complete sequence of Ferroglobus placidus DSM 10642.</title>
        <authorList>
            <consortium name="US DOE Joint Genome Institute"/>
            <person name="Lucas S."/>
            <person name="Copeland A."/>
            <person name="Lapidus A."/>
            <person name="Cheng J.-F."/>
            <person name="Bruce D."/>
            <person name="Goodwin L."/>
            <person name="Pitluck S."/>
            <person name="Saunders E."/>
            <person name="Brettin T."/>
            <person name="Detter J.C."/>
            <person name="Han C."/>
            <person name="Tapia R."/>
            <person name="Larimer F."/>
            <person name="Land M."/>
            <person name="Hauser L."/>
            <person name="Kyrpides N."/>
            <person name="Ivanova N."/>
            <person name="Holmes D."/>
            <person name="Lovley D."/>
            <person name="Kyrpides N."/>
            <person name="Anderson I.J."/>
            <person name="Woyke T."/>
        </authorList>
    </citation>
    <scope>NUCLEOTIDE SEQUENCE [LARGE SCALE GENOMIC DNA]</scope>
    <source>
        <strain evidence="16">DSM 10642 / AEDII12DO</strain>
    </source>
</reference>
<evidence type="ECO:0000256" key="6">
    <source>
        <dbReference type="ARBA" id="ARBA00023239"/>
    </source>
</evidence>
<dbReference type="AlphaFoldDB" id="D3RZJ9"/>
<feature type="binding site" evidence="10">
    <location>
        <position position="273"/>
    </location>
    <ligand>
        <name>5-aminolevulinate</name>
        <dbReference type="ChEBI" id="CHEBI:356416"/>
        <label>2</label>
    </ligand>
</feature>
<keyword evidence="6 13" id="KW-0456">Lyase</keyword>
<dbReference type="GO" id="GO:0008270">
    <property type="term" value="F:zinc ion binding"/>
    <property type="evidence" value="ECO:0007669"/>
    <property type="project" value="TreeGrafter"/>
</dbReference>
<dbReference type="eggNOG" id="arCOG04300">
    <property type="taxonomic scope" value="Archaea"/>
</dbReference>
<keyword evidence="16" id="KW-1185">Reference proteome</keyword>
<dbReference type="FunFam" id="3.20.20.70:FF:000019">
    <property type="entry name" value="Delta-aminolevulinic acid dehydratase"/>
    <property type="match status" value="1"/>
</dbReference>
<dbReference type="Proteomes" id="UP000002613">
    <property type="component" value="Chromosome"/>
</dbReference>
<keyword evidence="5" id="KW-0350">Heme biosynthesis</keyword>
<dbReference type="SUPFAM" id="SSF51569">
    <property type="entry name" value="Aldolase"/>
    <property type="match status" value="1"/>
</dbReference>
<feature type="active site" description="Schiff-base intermediate with substrate" evidence="9">
    <location>
        <position position="247"/>
    </location>
</feature>
<evidence type="ECO:0000256" key="3">
    <source>
        <dbReference type="ARBA" id="ARBA00012053"/>
    </source>
</evidence>
<dbReference type="KEGG" id="fpl:Ferp_1769"/>
<name>D3RZJ9_FERPA</name>
<dbReference type="PaxDb" id="589924-Ferp_1769"/>
<comment type="pathway">
    <text evidence="1">Porphyrin-containing compound metabolism; protoporphyrin-IX biosynthesis; coproporphyrinogen-III from 5-aminolevulinate: step 1/4.</text>
</comment>
<dbReference type="PROSITE" id="PS00169">
    <property type="entry name" value="D_ALA_DEHYDRATASE"/>
    <property type="match status" value="1"/>
</dbReference>
<dbReference type="CDD" id="cd00384">
    <property type="entry name" value="ALAD_PBGS"/>
    <property type="match status" value="1"/>
</dbReference>
<dbReference type="UniPathway" id="UPA00251">
    <property type="reaction ID" value="UER00318"/>
</dbReference>
<dbReference type="InterPro" id="IPR030656">
    <property type="entry name" value="ALAD_AS"/>
</dbReference>
<evidence type="ECO:0000256" key="10">
    <source>
        <dbReference type="PIRSR" id="PIRSR001415-2"/>
    </source>
</evidence>
<dbReference type="NCBIfam" id="NF006762">
    <property type="entry name" value="PRK09283.1"/>
    <property type="match status" value="1"/>
</dbReference>
<dbReference type="GO" id="GO:0005829">
    <property type="term" value="C:cytosol"/>
    <property type="evidence" value="ECO:0007669"/>
    <property type="project" value="TreeGrafter"/>
</dbReference>
<dbReference type="PIRSF" id="PIRSF001415">
    <property type="entry name" value="Porphbilin_synth"/>
    <property type="match status" value="1"/>
</dbReference>
<dbReference type="PANTHER" id="PTHR11458">
    <property type="entry name" value="DELTA-AMINOLEVULINIC ACID DEHYDRATASE"/>
    <property type="match status" value="1"/>
</dbReference>
<dbReference type="PRINTS" id="PR00144">
    <property type="entry name" value="DALDHYDRTASE"/>
</dbReference>
<evidence type="ECO:0000256" key="9">
    <source>
        <dbReference type="PIRSR" id="PIRSR001415-1"/>
    </source>
</evidence>
<feature type="binding site" evidence="11">
    <location>
        <position position="119"/>
    </location>
    <ligand>
        <name>Zn(2+)</name>
        <dbReference type="ChEBI" id="CHEBI:29105"/>
        <note>catalytic</note>
    </ligand>
</feature>
<comment type="catalytic activity">
    <reaction evidence="8 13">
        <text>2 5-aminolevulinate = porphobilinogen + 2 H2O + H(+)</text>
        <dbReference type="Rhea" id="RHEA:24064"/>
        <dbReference type="ChEBI" id="CHEBI:15377"/>
        <dbReference type="ChEBI" id="CHEBI:15378"/>
        <dbReference type="ChEBI" id="CHEBI:58126"/>
        <dbReference type="ChEBI" id="CHEBI:356416"/>
        <dbReference type="EC" id="4.2.1.24"/>
    </reaction>
</comment>
<evidence type="ECO:0000256" key="4">
    <source>
        <dbReference type="ARBA" id="ARBA00020771"/>
    </source>
</evidence>
<keyword evidence="11" id="KW-0862">Zinc</keyword>
<evidence type="ECO:0000256" key="7">
    <source>
        <dbReference type="ARBA" id="ARBA00023244"/>
    </source>
</evidence>
<evidence type="ECO:0000256" key="12">
    <source>
        <dbReference type="PIRSR" id="PIRSR001415-5"/>
    </source>
</evidence>
<feature type="binding site" evidence="11">
    <location>
        <position position="129"/>
    </location>
    <ligand>
        <name>Zn(2+)</name>
        <dbReference type="ChEBI" id="CHEBI:29105"/>
        <note>catalytic</note>
    </ligand>
</feature>
<evidence type="ECO:0000256" key="13">
    <source>
        <dbReference type="RuleBase" id="RU000515"/>
    </source>
</evidence>
<sequence length="321" mass="35731">MEFPKLRMRRLRKDKIRPLLKETKLSAEDLIMPIFVDENISSPKEIPSMPGYFRLPIDGAVKEVGEALEKGIRAFIFFGIPSYKDEIGSSAFDDNGVIQKTLRKVKKDYEDAVLITDVCLCEYTTHGHCGVVKDKVILNDPTLPILGKIAVSHAKAGADIVAPSGMMDGMVKAIREALDENGFEDVAIMSYSAKYASSFYGPFREAAESGYAFGDRKSYQMDIHNSDEALREVELDLKEGADIVMVKPALAYLDIIWRVKEKFKVPVAAYNVSGEYSMVKAAAKLGFLKEEDIVYEILVSIKRAGADLILTYHAKEIAEVL</sequence>
<accession>D3RZJ9</accession>
<evidence type="ECO:0000256" key="1">
    <source>
        <dbReference type="ARBA" id="ARBA00004694"/>
    </source>
</evidence>
<dbReference type="InterPro" id="IPR013785">
    <property type="entry name" value="Aldolase_TIM"/>
</dbReference>
<dbReference type="EC" id="4.2.1.24" evidence="3 13"/>
<proteinExistence type="inferred from homology"/>
<organism evidence="15 16">
    <name type="scientific">Ferroglobus placidus (strain DSM 10642 / AEDII12DO)</name>
    <dbReference type="NCBI Taxonomy" id="589924"/>
    <lineage>
        <taxon>Archaea</taxon>
        <taxon>Methanobacteriati</taxon>
        <taxon>Methanobacteriota</taxon>
        <taxon>Archaeoglobi</taxon>
        <taxon>Archaeoglobales</taxon>
        <taxon>Archaeoglobaceae</taxon>
        <taxon>Ferroglobus</taxon>
    </lineage>
</organism>
<feature type="binding site" evidence="10">
    <location>
        <position position="312"/>
    </location>
    <ligand>
        <name>5-aminolevulinate</name>
        <dbReference type="ChEBI" id="CHEBI:356416"/>
        <label>2</label>
    </ligand>
</feature>
<feature type="binding site" evidence="12">
    <location>
        <position position="232"/>
    </location>
    <ligand>
        <name>Mg(2+)</name>
        <dbReference type="ChEBI" id="CHEBI:18420"/>
    </ligand>
</feature>